<evidence type="ECO:0000313" key="3">
    <source>
        <dbReference type="EMBL" id="AAF71113.1"/>
    </source>
</evidence>
<feature type="compositionally biased region" description="Basic and acidic residues" evidence="1">
    <location>
        <begin position="44"/>
        <end position="53"/>
    </location>
</feature>
<protein>
    <submittedName>
        <fullName evidence="2">PRO1584</fullName>
    </submittedName>
    <submittedName>
        <fullName evidence="3">PRO2217</fullName>
    </submittedName>
</protein>
<name>Q9NPB5_HUMAN</name>
<dbReference type="EMBL" id="AF116693">
    <property type="protein sequence ID" value="AAF71113.1"/>
    <property type="molecule type" value="mRNA"/>
</dbReference>
<dbReference type="EMBL" id="AF116640">
    <property type="protein sequence ID" value="AAF71063.1"/>
    <property type="molecule type" value="mRNA"/>
</dbReference>
<accession>Q9NPB5</accession>
<organism evidence="3">
    <name type="scientific">Homo sapiens</name>
    <name type="common">Human</name>
    <dbReference type="NCBI Taxonomy" id="9606"/>
    <lineage>
        <taxon>Eukaryota</taxon>
        <taxon>Metazoa</taxon>
        <taxon>Chordata</taxon>
        <taxon>Craniata</taxon>
        <taxon>Vertebrata</taxon>
        <taxon>Euteleostomi</taxon>
        <taxon>Mammalia</taxon>
        <taxon>Eutheria</taxon>
        <taxon>Euarchontoglires</taxon>
        <taxon>Primates</taxon>
        <taxon>Haplorrhini</taxon>
        <taxon>Catarrhini</taxon>
        <taxon>Hominidae</taxon>
        <taxon>Homo</taxon>
    </lineage>
</organism>
<sequence>MSLNLGRHNSSVCSKRTVSQKLELPLEAQTPENTQGGTLPVDVLGKEEGRGDRGQDSALWWVLRVPTRGSQDLGNRSATLV</sequence>
<feature type="compositionally biased region" description="Polar residues" evidence="1">
    <location>
        <begin position="1"/>
        <end position="20"/>
    </location>
</feature>
<evidence type="ECO:0000256" key="1">
    <source>
        <dbReference type="SAM" id="MobiDB-lite"/>
    </source>
</evidence>
<dbReference type="AlphaFoldDB" id="Q9NPB5"/>
<reference evidence="3" key="1">
    <citation type="submission" date="1998-12" db="EMBL/GenBank/DDBJ databases">
        <title>Functional prediction of the coding sequences of 121 new genes deduced by analysis of cDNA clones from human fetal liver.</title>
        <authorList>
            <person name="Zhang C."/>
            <person name="Yu Y."/>
            <person name="Zhang S."/>
            <person name="Wei H."/>
            <person name="Zhou G."/>
            <person name="Ouyang S."/>
            <person name="Luo L."/>
            <person name="Bi J."/>
            <person name="Liu M."/>
            <person name="He F."/>
        </authorList>
    </citation>
    <scope>NUCLEOTIDE SEQUENCE</scope>
    <source>
        <tissue evidence="3">Liver</tissue>
    </source>
</reference>
<feature type="region of interest" description="Disordered" evidence="1">
    <location>
        <begin position="1"/>
        <end position="53"/>
    </location>
</feature>
<evidence type="ECO:0000313" key="2">
    <source>
        <dbReference type="EMBL" id="AAF71063.1"/>
    </source>
</evidence>
<proteinExistence type="evidence at transcript level"/>